<reference evidence="3 4" key="1">
    <citation type="journal article" date="2021" name="Sci. Rep.">
        <title>The distribution of antibiotic resistance genes in chicken gut microbiota commensals.</title>
        <authorList>
            <person name="Juricova H."/>
            <person name="Matiasovicova J."/>
            <person name="Kubasova T."/>
            <person name="Cejkova D."/>
            <person name="Rychlik I."/>
        </authorList>
    </citation>
    <scope>NUCLEOTIDE SEQUENCE [LARGE SCALE GENOMIC DNA]</scope>
    <source>
        <strain evidence="3 4">An564</strain>
    </source>
</reference>
<dbReference type="Proteomes" id="UP000724149">
    <property type="component" value="Unassembled WGS sequence"/>
</dbReference>
<organism evidence="3 4">
    <name type="scientific">Hydrogenoanaerobacterium saccharovorans</name>
    <dbReference type="NCBI Taxonomy" id="474960"/>
    <lineage>
        <taxon>Bacteria</taxon>
        <taxon>Bacillati</taxon>
        <taxon>Bacillota</taxon>
        <taxon>Clostridia</taxon>
        <taxon>Eubacteriales</taxon>
        <taxon>Oscillospiraceae</taxon>
        <taxon>Hydrogenoanaerobacterium</taxon>
    </lineage>
</organism>
<feature type="domain" description="M23ase beta-sheet core" evidence="2">
    <location>
        <begin position="91"/>
        <end position="185"/>
    </location>
</feature>
<dbReference type="CDD" id="cd12797">
    <property type="entry name" value="M23_peptidase"/>
    <property type="match status" value="1"/>
</dbReference>
<proteinExistence type="predicted"/>
<evidence type="ECO:0000313" key="4">
    <source>
        <dbReference type="Proteomes" id="UP000724149"/>
    </source>
</evidence>
<evidence type="ECO:0000313" key="3">
    <source>
        <dbReference type="EMBL" id="MBM6923023.1"/>
    </source>
</evidence>
<keyword evidence="4" id="KW-1185">Reference proteome</keyword>
<dbReference type="EMBL" id="JACSNR010000004">
    <property type="protein sequence ID" value="MBM6923023.1"/>
    <property type="molecule type" value="Genomic_DNA"/>
</dbReference>
<dbReference type="SUPFAM" id="SSF51261">
    <property type="entry name" value="Duplicated hybrid motif"/>
    <property type="match status" value="1"/>
</dbReference>
<evidence type="ECO:0000259" key="2">
    <source>
        <dbReference type="Pfam" id="PF01551"/>
    </source>
</evidence>
<dbReference type="InterPro" id="IPR016047">
    <property type="entry name" value="M23ase_b-sheet_dom"/>
</dbReference>
<dbReference type="Gene3D" id="2.70.70.10">
    <property type="entry name" value="Glucose Permease (Domain IIA)"/>
    <property type="match status" value="1"/>
</dbReference>
<dbReference type="Pfam" id="PF01551">
    <property type="entry name" value="Peptidase_M23"/>
    <property type="match status" value="1"/>
</dbReference>
<dbReference type="InterPro" id="IPR011055">
    <property type="entry name" value="Dup_hybrid_motif"/>
</dbReference>
<gene>
    <name evidence="3" type="ORF">H9X81_04865</name>
</gene>
<evidence type="ECO:0000256" key="1">
    <source>
        <dbReference type="ARBA" id="ARBA00022729"/>
    </source>
</evidence>
<dbReference type="PANTHER" id="PTHR21666:SF289">
    <property type="entry name" value="L-ALA--D-GLU ENDOPEPTIDASE"/>
    <property type="match status" value="1"/>
</dbReference>
<name>A0ABS2GNC2_9FIRM</name>
<comment type="caution">
    <text evidence="3">The sequence shown here is derived from an EMBL/GenBank/DDBJ whole genome shotgun (WGS) entry which is preliminary data.</text>
</comment>
<dbReference type="RefSeq" id="WP_204720279.1">
    <property type="nucleotide sequence ID" value="NZ_JACSNR010000004.1"/>
</dbReference>
<accession>A0ABS2GNC2</accession>
<dbReference type="PANTHER" id="PTHR21666">
    <property type="entry name" value="PEPTIDASE-RELATED"/>
    <property type="match status" value="1"/>
</dbReference>
<sequence>MRRYWQYKQRWRQISGFRRWLLPGILIGALLFRGVAMAEESRKPDFSSLPVPDYATMAPITINYPLTPPLSGKITSGFGYRLHPVTGERDFHTGIDIAAAEGTPVVAALPGTVTEVGYDGIYGNYVRMSHGTNIETRYCHCSEILVEEGSQLREGERIALSGSTGMTTGAHLHFEVLADGLLADPASVLEVHHDA</sequence>
<keyword evidence="1" id="KW-0732">Signal</keyword>
<dbReference type="InterPro" id="IPR050570">
    <property type="entry name" value="Cell_wall_metabolism_enzyme"/>
</dbReference>
<protein>
    <submittedName>
        <fullName evidence="3">M23 family metallopeptidase</fullName>
    </submittedName>
</protein>